<name>A0ACC6V0T1_9CREN</name>
<dbReference type="Proteomes" id="UP000033636">
    <property type="component" value="Unassembled WGS sequence"/>
</dbReference>
<sequence length="230" mass="25762">MGRRRRLGQHFLRDRGVAKYIAELVPEGSTVIEVGPGEGVLTLELAKRAKKIYAIEIDPALAASLAARAPPNVEVIRGDALEVPWPPADYFASNMPYYITSPLLMRLAEAHLPAVVMVQREVAERLAAEPGSAEYGRLTVAIRCKYSVEILRVVPPWAFHPPPKVYSAVVRLTPRPPCVDDFAAFQRFTARLFSQRRRLVKKLCGDVGVDKRVYQLAVEELAELFRRCRS</sequence>
<accession>A0ACC6V0T1</accession>
<evidence type="ECO:0000313" key="2">
    <source>
        <dbReference type="Proteomes" id="UP000033636"/>
    </source>
</evidence>
<comment type="caution">
    <text evidence="1">The sequence shown here is derived from an EMBL/GenBank/DDBJ whole genome shotgun (WGS) entry which is preliminary data.</text>
</comment>
<keyword evidence="1" id="KW-0808">Transferase</keyword>
<evidence type="ECO:0000313" key="1">
    <source>
        <dbReference type="EMBL" id="MFB6490679.1"/>
    </source>
</evidence>
<reference evidence="1" key="1">
    <citation type="submission" date="2024-07" db="EMBL/GenBank/DDBJ databases">
        <title>Metagenome and Metagenome-Assembled Genomes of Archaea from a hot spring from the geothermal field of Los Azufres, Mexico.</title>
        <authorList>
            <person name="Marin-Paredes R."/>
            <person name="Martinez-Romero E."/>
            <person name="Servin-Garciduenas L.E."/>
        </authorList>
    </citation>
    <scope>NUCLEOTIDE SEQUENCE</scope>
</reference>
<protein>
    <submittedName>
        <fullName evidence="1">16S rRNA (Adenine(1518)-N(6)/adenine(1519)-N(6))-dimethyltransferase RsmA</fullName>
        <ecNumber evidence="1">2.1.1.182</ecNumber>
    </submittedName>
</protein>
<dbReference type="EMBL" id="JZWT02000012">
    <property type="protein sequence ID" value="MFB6490679.1"/>
    <property type="molecule type" value="Genomic_DNA"/>
</dbReference>
<dbReference type="EC" id="2.1.1.182" evidence="1"/>
<keyword evidence="1" id="KW-0489">Methyltransferase</keyword>
<proteinExistence type="predicted"/>
<gene>
    <name evidence="1" type="primary">rsmA</name>
    <name evidence="1" type="ORF">TU35_005445</name>
</gene>
<organism evidence="1 2">
    <name type="scientific">Thermoproteus sp. AZ2</name>
    <dbReference type="NCBI Taxonomy" id="1609232"/>
    <lineage>
        <taxon>Archaea</taxon>
        <taxon>Thermoproteota</taxon>
        <taxon>Thermoprotei</taxon>
        <taxon>Thermoproteales</taxon>
        <taxon>Thermoproteaceae</taxon>
        <taxon>Thermoproteus</taxon>
    </lineage>
</organism>